<reference evidence="1 2" key="1">
    <citation type="submission" date="2019-11" db="EMBL/GenBank/DDBJ databases">
        <title>Whole genome sequence of Oryza granulata.</title>
        <authorList>
            <person name="Li W."/>
        </authorList>
    </citation>
    <scope>NUCLEOTIDE SEQUENCE [LARGE SCALE GENOMIC DNA]</scope>
    <source>
        <strain evidence="2">cv. Menghai</strain>
        <tissue evidence="1">Leaf</tissue>
    </source>
</reference>
<evidence type="ECO:0000313" key="1">
    <source>
        <dbReference type="EMBL" id="KAF0904176.1"/>
    </source>
</evidence>
<proteinExistence type="predicted"/>
<evidence type="ECO:0000313" key="2">
    <source>
        <dbReference type="Proteomes" id="UP000479710"/>
    </source>
</evidence>
<accession>A0A6G1CVH8</accession>
<sequence length="95" mass="9689">MAVTVGPSCPMSSEKDDGWCGVPSGQVMAWLATLGSAALVARLGRICTAVAGGQLYGRGGCSGVVPTMESRGGLCWARAQERSLRGLLHGLTAKP</sequence>
<organism evidence="1 2">
    <name type="scientific">Oryza meyeriana var. granulata</name>
    <dbReference type="NCBI Taxonomy" id="110450"/>
    <lineage>
        <taxon>Eukaryota</taxon>
        <taxon>Viridiplantae</taxon>
        <taxon>Streptophyta</taxon>
        <taxon>Embryophyta</taxon>
        <taxon>Tracheophyta</taxon>
        <taxon>Spermatophyta</taxon>
        <taxon>Magnoliopsida</taxon>
        <taxon>Liliopsida</taxon>
        <taxon>Poales</taxon>
        <taxon>Poaceae</taxon>
        <taxon>BOP clade</taxon>
        <taxon>Oryzoideae</taxon>
        <taxon>Oryzeae</taxon>
        <taxon>Oryzinae</taxon>
        <taxon>Oryza</taxon>
        <taxon>Oryza meyeriana</taxon>
    </lineage>
</organism>
<gene>
    <name evidence="1" type="ORF">E2562_032555</name>
</gene>
<dbReference type="Proteomes" id="UP000479710">
    <property type="component" value="Unassembled WGS sequence"/>
</dbReference>
<dbReference type="EMBL" id="SPHZ02000008">
    <property type="protein sequence ID" value="KAF0904176.1"/>
    <property type="molecule type" value="Genomic_DNA"/>
</dbReference>
<name>A0A6G1CVH8_9ORYZ</name>
<dbReference type="AlphaFoldDB" id="A0A6G1CVH8"/>
<protein>
    <submittedName>
        <fullName evidence="1">Uncharacterized protein</fullName>
    </submittedName>
</protein>
<comment type="caution">
    <text evidence="1">The sequence shown here is derived from an EMBL/GenBank/DDBJ whole genome shotgun (WGS) entry which is preliminary data.</text>
</comment>
<keyword evidence="2" id="KW-1185">Reference proteome</keyword>